<dbReference type="AlphaFoldDB" id="A0A0M3IVV9"/>
<sequence length="85" mass="9323">MVFLEGSELSRGHKLVVVVLCRNRGPYYVSAIVATLKKRFASGKRKVDIIVYGKGTNMARNLSEHSLAVSLKVLPACIFAISESK</sequence>
<dbReference type="WBParaSite" id="ALUE_0002288701-mRNA-1">
    <property type="protein sequence ID" value="ALUE_0002288701-mRNA-1"/>
    <property type="gene ID" value="ALUE_0002288701"/>
</dbReference>
<keyword evidence="1" id="KW-1185">Reference proteome</keyword>
<reference evidence="2" key="1">
    <citation type="submission" date="2017-02" db="UniProtKB">
        <authorList>
            <consortium name="WormBaseParasite"/>
        </authorList>
    </citation>
    <scope>IDENTIFICATION</scope>
</reference>
<accession>A0A0M3IVV9</accession>
<evidence type="ECO:0000313" key="1">
    <source>
        <dbReference type="Proteomes" id="UP000036681"/>
    </source>
</evidence>
<dbReference type="Proteomes" id="UP000036681">
    <property type="component" value="Unplaced"/>
</dbReference>
<evidence type="ECO:0000313" key="2">
    <source>
        <dbReference type="WBParaSite" id="ALUE_0002288701-mRNA-1"/>
    </source>
</evidence>
<proteinExistence type="predicted"/>
<protein>
    <submittedName>
        <fullName evidence="2">Alba domain-containing protein</fullName>
    </submittedName>
</protein>
<name>A0A0M3IVV9_ASCLU</name>
<organism evidence="1 2">
    <name type="scientific">Ascaris lumbricoides</name>
    <name type="common">Giant roundworm</name>
    <dbReference type="NCBI Taxonomy" id="6252"/>
    <lineage>
        <taxon>Eukaryota</taxon>
        <taxon>Metazoa</taxon>
        <taxon>Ecdysozoa</taxon>
        <taxon>Nematoda</taxon>
        <taxon>Chromadorea</taxon>
        <taxon>Rhabditida</taxon>
        <taxon>Spirurina</taxon>
        <taxon>Ascaridomorpha</taxon>
        <taxon>Ascaridoidea</taxon>
        <taxon>Ascarididae</taxon>
        <taxon>Ascaris</taxon>
    </lineage>
</organism>